<comment type="caution">
    <text evidence="1">The sequence shown here is derived from an EMBL/GenBank/DDBJ whole genome shotgun (WGS) entry which is preliminary data.</text>
</comment>
<protein>
    <submittedName>
        <fullName evidence="1">Helix-turn-helix transcriptional regulator</fullName>
    </submittedName>
</protein>
<dbReference type="EMBL" id="JAUKPO010000008">
    <property type="protein sequence ID" value="MDO1447707.1"/>
    <property type="molecule type" value="Genomic_DNA"/>
</dbReference>
<name>A0ABT8R6H9_9BACT</name>
<keyword evidence="2" id="KW-1185">Reference proteome</keyword>
<organism evidence="1 2">
    <name type="scientific">Rhodocytophaga aerolata</name>
    <dbReference type="NCBI Taxonomy" id="455078"/>
    <lineage>
        <taxon>Bacteria</taxon>
        <taxon>Pseudomonadati</taxon>
        <taxon>Bacteroidota</taxon>
        <taxon>Cytophagia</taxon>
        <taxon>Cytophagales</taxon>
        <taxon>Rhodocytophagaceae</taxon>
        <taxon>Rhodocytophaga</taxon>
    </lineage>
</organism>
<evidence type="ECO:0000313" key="1">
    <source>
        <dbReference type="EMBL" id="MDO1447707.1"/>
    </source>
</evidence>
<reference evidence="1" key="1">
    <citation type="submission" date="2023-07" db="EMBL/GenBank/DDBJ databases">
        <title>The genome sequence of Rhodocytophaga aerolata KACC 12507.</title>
        <authorList>
            <person name="Zhang X."/>
        </authorList>
    </citation>
    <scope>NUCLEOTIDE SEQUENCE</scope>
    <source>
        <strain evidence="1">KACC 12507</strain>
    </source>
</reference>
<evidence type="ECO:0000313" key="2">
    <source>
        <dbReference type="Proteomes" id="UP001168528"/>
    </source>
</evidence>
<dbReference type="Proteomes" id="UP001168528">
    <property type="component" value="Unassembled WGS sequence"/>
</dbReference>
<dbReference type="InterPro" id="IPR010982">
    <property type="entry name" value="Lambda_DNA-bd_dom_sf"/>
</dbReference>
<dbReference type="CDD" id="cd00093">
    <property type="entry name" value="HTH_XRE"/>
    <property type="match status" value="1"/>
</dbReference>
<proteinExistence type="predicted"/>
<dbReference type="RefSeq" id="WP_302038511.1">
    <property type="nucleotide sequence ID" value="NZ_JAUKPO010000008.1"/>
</dbReference>
<gene>
    <name evidence="1" type="ORF">Q0590_15660</name>
</gene>
<accession>A0ABT8R6H9</accession>
<dbReference type="SUPFAM" id="SSF47413">
    <property type="entry name" value="lambda repressor-like DNA-binding domains"/>
    <property type="match status" value="1"/>
</dbReference>
<dbReference type="InterPro" id="IPR001387">
    <property type="entry name" value="Cro/C1-type_HTH"/>
</dbReference>
<sequence length="136" mass="15526">MESLHNEVAIGQKIKEVFDASGIKIGDFADKLGMVRQNVYRIFERTNIDTGLLIRISELLEHDFFQYYIKPAAQQVLETPDNKPTTSSLPTEEAYTELASELAKTKAELALATKEIMYLKKIIDLMEERANWLSTK</sequence>